<dbReference type="OrthoDB" id="9777593at2"/>
<accession>A0A1H9BSI9</accession>
<reference evidence="2 3" key="1">
    <citation type="submission" date="2016-10" db="EMBL/GenBank/DDBJ databases">
        <authorList>
            <person name="de Groot N.N."/>
        </authorList>
    </citation>
    <scope>NUCLEOTIDE SEQUENCE [LARGE SCALE GENOMIC DNA]</scope>
    <source>
        <strain evidence="2 3">DSM 15695</strain>
    </source>
</reference>
<dbReference type="Proteomes" id="UP000198833">
    <property type="component" value="Unassembled WGS sequence"/>
</dbReference>
<name>A0A1H9BSI9_9LACT</name>
<evidence type="ECO:0000313" key="2">
    <source>
        <dbReference type="EMBL" id="SEP91809.1"/>
    </source>
</evidence>
<proteinExistence type="predicted"/>
<dbReference type="SUPFAM" id="SSF52266">
    <property type="entry name" value="SGNH hydrolase"/>
    <property type="match status" value="1"/>
</dbReference>
<dbReference type="InterPro" id="IPR036514">
    <property type="entry name" value="SGNH_hydro_sf"/>
</dbReference>
<dbReference type="Gene3D" id="3.40.50.1110">
    <property type="entry name" value="SGNH hydrolase"/>
    <property type="match status" value="1"/>
</dbReference>
<dbReference type="InterPro" id="IPR013830">
    <property type="entry name" value="SGNH_hydro"/>
</dbReference>
<dbReference type="EMBL" id="FOEN01000003">
    <property type="protein sequence ID" value="SEP91809.1"/>
    <property type="molecule type" value="Genomic_DNA"/>
</dbReference>
<keyword evidence="3" id="KW-1185">Reference proteome</keyword>
<gene>
    <name evidence="2" type="ORF">SAMN04488558_10384</name>
</gene>
<organism evidence="2 3">
    <name type="scientific">Ignavigranum ruoffiae</name>
    <dbReference type="NCBI Taxonomy" id="89093"/>
    <lineage>
        <taxon>Bacteria</taxon>
        <taxon>Bacillati</taxon>
        <taxon>Bacillota</taxon>
        <taxon>Bacilli</taxon>
        <taxon>Lactobacillales</taxon>
        <taxon>Aerococcaceae</taxon>
        <taxon>Ignavigranum</taxon>
    </lineage>
</organism>
<protein>
    <submittedName>
        <fullName evidence="2">Lysophospholipase L1</fullName>
    </submittedName>
</protein>
<evidence type="ECO:0000313" key="3">
    <source>
        <dbReference type="Proteomes" id="UP000198833"/>
    </source>
</evidence>
<dbReference type="AlphaFoldDB" id="A0A1H9BSI9"/>
<dbReference type="STRING" id="89093.SAMN04488558_10384"/>
<feature type="domain" description="SGNH hydrolase-type esterase" evidence="1">
    <location>
        <begin position="59"/>
        <end position="232"/>
    </location>
</feature>
<dbReference type="Pfam" id="PF13472">
    <property type="entry name" value="Lipase_GDSL_2"/>
    <property type="match status" value="1"/>
</dbReference>
<sequence>MATTADYLNKLVTDRDSLIGSVNAKGASLASTATLAEINQAIKSLSTGTAPQQFKLVGIGDSLMYGRLDTSTERMSTPWINTLGSNLNADTVLNFGESGALVSTYAIKSAKALCTRVSEIPEDTSLLILNGGTNDYASDVPIGSISDTQTTTFYGALNAYYGGARQRFPKIRMIALSIFDTTAQGSASTKQAYVDAQRAVAKKYGIEFFDVFKESMITPDTADMQDGVHMSQSDASVFAQEITDYINGVFINKRSATPEQPSLKLVWDTSTNGYDTVSTVSGYIKTATIKLQPNKTYVVTTDAPKLTSKDQASVYVTADKNNLVTTHLIPGQELELTTTASGELYLSTRPARAFDGTTASPNEDDIKSGKYKIQVYEK</sequence>
<dbReference type="RefSeq" id="WP_092570839.1">
    <property type="nucleotide sequence ID" value="NZ_FOEN01000003.1"/>
</dbReference>
<evidence type="ECO:0000259" key="1">
    <source>
        <dbReference type="Pfam" id="PF13472"/>
    </source>
</evidence>
<dbReference type="CDD" id="cd00229">
    <property type="entry name" value="SGNH_hydrolase"/>
    <property type="match status" value="1"/>
</dbReference>